<dbReference type="Pfam" id="PF00005">
    <property type="entry name" value="ABC_tran"/>
    <property type="match status" value="1"/>
</dbReference>
<dbReference type="OrthoDB" id="9806127at2"/>
<dbReference type="PROSITE" id="PS50893">
    <property type="entry name" value="ABC_TRANSPORTER_2"/>
    <property type="match status" value="1"/>
</dbReference>
<dbReference type="RefSeq" id="WP_015440758.1">
    <property type="nucleotide sequence ID" value="NC_020520.1"/>
</dbReference>
<feature type="domain" description="ABC transporter" evidence="10">
    <location>
        <begin position="335"/>
        <end position="570"/>
    </location>
</feature>
<dbReference type="GO" id="GO:0015421">
    <property type="term" value="F:ABC-type oligopeptide transporter activity"/>
    <property type="evidence" value="ECO:0007669"/>
    <property type="project" value="TreeGrafter"/>
</dbReference>
<keyword evidence="6 12" id="KW-0067">ATP-binding</keyword>
<dbReference type="Proteomes" id="UP000011863">
    <property type="component" value="Chromosome"/>
</dbReference>
<keyword evidence="2" id="KW-0813">Transport</keyword>
<feature type="transmembrane region" description="Helical" evidence="9">
    <location>
        <begin position="272"/>
        <end position="294"/>
    </location>
</feature>
<dbReference type="PANTHER" id="PTHR43394">
    <property type="entry name" value="ATP-DEPENDENT PERMEASE MDL1, MITOCHONDRIAL"/>
    <property type="match status" value="1"/>
</dbReference>
<dbReference type="GO" id="GO:0005524">
    <property type="term" value="F:ATP binding"/>
    <property type="evidence" value="ECO:0007669"/>
    <property type="project" value="UniProtKB-KW"/>
</dbReference>
<dbReference type="SUPFAM" id="SSF90123">
    <property type="entry name" value="ABC transporter transmembrane region"/>
    <property type="match status" value="1"/>
</dbReference>
<feature type="transmembrane region" description="Helical" evidence="9">
    <location>
        <begin position="238"/>
        <end position="260"/>
    </location>
</feature>
<dbReference type="PROSITE" id="PS50929">
    <property type="entry name" value="ABC_TM1F"/>
    <property type="match status" value="1"/>
</dbReference>
<dbReference type="EMBL" id="AP012057">
    <property type="protein sequence ID" value="BAN01511.1"/>
    <property type="molecule type" value="Genomic_DNA"/>
</dbReference>
<dbReference type="PROSITE" id="PS00211">
    <property type="entry name" value="ABC_TRANSPORTER_1"/>
    <property type="match status" value="1"/>
</dbReference>
<dbReference type="CDD" id="cd18548">
    <property type="entry name" value="ABC_6TM_Tm287_like"/>
    <property type="match status" value="1"/>
</dbReference>
<keyword evidence="3" id="KW-1003">Cell membrane</keyword>
<keyword evidence="4 9" id="KW-0812">Transmembrane</keyword>
<dbReference type="AlphaFoldDB" id="A0A6C7E4H2"/>
<evidence type="ECO:0000256" key="6">
    <source>
        <dbReference type="ARBA" id="ARBA00022840"/>
    </source>
</evidence>
<dbReference type="SMART" id="SM00382">
    <property type="entry name" value="AAA"/>
    <property type="match status" value="1"/>
</dbReference>
<dbReference type="GO" id="GO:0005886">
    <property type="term" value="C:plasma membrane"/>
    <property type="evidence" value="ECO:0007669"/>
    <property type="project" value="UniProtKB-SubCell"/>
</dbReference>
<dbReference type="SUPFAM" id="SSF52540">
    <property type="entry name" value="P-loop containing nucleoside triphosphate hydrolases"/>
    <property type="match status" value="1"/>
</dbReference>
<dbReference type="InterPro" id="IPR036640">
    <property type="entry name" value="ABC1_TM_sf"/>
</dbReference>
<dbReference type="Gene3D" id="1.20.1560.10">
    <property type="entry name" value="ABC transporter type 1, transmembrane domain"/>
    <property type="match status" value="1"/>
</dbReference>
<keyword evidence="5" id="KW-0547">Nucleotide-binding</keyword>
<gene>
    <name evidence="12" type="ORF">YM304_11970</name>
</gene>
<evidence type="ECO:0000256" key="5">
    <source>
        <dbReference type="ARBA" id="ARBA00022741"/>
    </source>
</evidence>
<dbReference type="InterPro" id="IPR039421">
    <property type="entry name" value="Type_1_exporter"/>
</dbReference>
<evidence type="ECO:0000259" key="10">
    <source>
        <dbReference type="PROSITE" id="PS50893"/>
    </source>
</evidence>
<proteinExistence type="predicted"/>
<feature type="domain" description="ABC transmembrane type-1" evidence="11">
    <location>
        <begin position="19"/>
        <end position="301"/>
    </location>
</feature>
<accession>A0A6C7E4H2</accession>
<keyword evidence="7 9" id="KW-1133">Transmembrane helix</keyword>
<dbReference type="KEGG" id="aym:YM304_11970"/>
<evidence type="ECO:0000256" key="2">
    <source>
        <dbReference type="ARBA" id="ARBA00022448"/>
    </source>
</evidence>
<evidence type="ECO:0000256" key="1">
    <source>
        <dbReference type="ARBA" id="ARBA00004651"/>
    </source>
</evidence>
<evidence type="ECO:0000256" key="3">
    <source>
        <dbReference type="ARBA" id="ARBA00022475"/>
    </source>
</evidence>
<feature type="transmembrane region" description="Helical" evidence="9">
    <location>
        <begin position="158"/>
        <end position="178"/>
    </location>
</feature>
<sequence>MNLRQLLRQHLGPYRNRLLLVVVLQAVQTAASLILPTLNADIIDKGVLRDDDGFILTTGAVMLGFSIVQIVFGAAAVWFGAQVAMGFGRDIRGALFHTVTGYSAREVGRFGAPSLITRLTNDVQQVQILLVTVCTMMITAPMMLTFGVIMAVREDVGLSIVLVFAIPIAIAILSQVVIRMVPAFQRMQIRVDRVNSVLREQITGMRVVRAFVREPEEVARFEQANDELTDTALRAGRLMAFMFPSINAIINISVIGVLWIGAGRIDDGDMQLGSLIAYISYLAQILIAVVMVTFMTSMVPRAAVAADRIVEVLDTPSSVVAPSNPVTVTPERGTLEMRNVGFSYAGADKAVLSDVSFRVEAGQTTAIIGSTGSGKTTLVNLVPRLFDVSDGAVLIDGVDVRELDLDLLWGKIGYVSQKSYLFSGTVASNLRFGRPDATDDELWEALDVAQAADFVRAMPDELDSEIKQGGSNVSGGQRQRLAIARALVVKPEIYVFDDSFSALDLSTDARLRAALAPHTVDSALLIVAQRVSTIADADQILVLDDGRIIGRGTHDELIADCPTYAEIVESQQGAGAVS</sequence>
<dbReference type="Pfam" id="PF00664">
    <property type="entry name" value="ABC_membrane"/>
    <property type="match status" value="1"/>
</dbReference>
<evidence type="ECO:0000256" key="8">
    <source>
        <dbReference type="ARBA" id="ARBA00023136"/>
    </source>
</evidence>
<evidence type="ECO:0000256" key="7">
    <source>
        <dbReference type="ARBA" id="ARBA00022989"/>
    </source>
</evidence>
<evidence type="ECO:0000256" key="4">
    <source>
        <dbReference type="ARBA" id="ARBA00022692"/>
    </source>
</evidence>
<feature type="transmembrane region" description="Helical" evidence="9">
    <location>
        <begin position="18"/>
        <end position="35"/>
    </location>
</feature>
<dbReference type="InterPro" id="IPR003593">
    <property type="entry name" value="AAA+_ATPase"/>
</dbReference>
<dbReference type="InterPro" id="IPR027417">
    <property type="entry name" value="P-loop_NTPase"/>
</dbReference>
<name>A0A6C7E4H2_ILUCY</name>
<protein>
    <submittedName>
        <fullName evidence="12">Putative ABC transporter permease/ATP-binding protein</fullName>
    </submittedName>
</protein>
<evidence type="ECO:0000313" key="13">
    <source>
        <dbReference type="Proteomes" id="UP000011863"/>
    </source>
</evidence>
<evidence type="ECO:0000256" key="9">
    <source>
        <dbReference type="SAM" id="Phobius"/>
    </source>
</evidence>
<organism evidence="12 13">
    <name type="scientific">Ilumatobacter coccineus (strain NBRC 103263 / KCTC 29153 / YM16-304)</name>
    <dbReference type="NCBI Taxonomy" id="1313172"/>
    <lineage>
        <taxon>Bacteria</taxon>
        <taxon>Bacillati</taxon>
        <taxon>Actinomycetota</taxon>
        <taxon>Acidimicrobiia</taxon>
        <taxon>Acidimicrobiales</taxon>
        <taxon>Ilumatobacteraceae</taxon>
        <taxon>Ilumatobacter</taxon>
    </lineage>
</organism>
<dbReference type="GO" id="GO:0016887">
    <property type="term" value="F:ATP hydrolysis activity"/>
    <property type="evidence" value="ECO:0007669"/>
    <property type="project" value="InterPro"/>
</dbReference>
<feature type="transmembrane region" description="Helical" evidence="9">
    <location>
        <begin position="128"/>
        <end position="152"/>
    </location>
</feature>
<reference evidence="12 13" key="1">
    <citation type="journal article" date="2013" name="Int. J. Syst. Evol. Microbiol.">
        <title>Ilumatobacter nonamiense sp. nov. and Ilumatobacter coccineum sp. nov., isolated from seashore sand.</title>
        <authorList>
            <person name="Matsumoto A."/>
            <person name="Kasai H."/>
            <person name="Matsuo Y."/>
            <person name="Shizuri Y."/>
            <person name="Ichikawa N."/>
            <person name="Fujita N."/>
            <person name="Omura S."/>
            <person name="Takahashi Y."/>
        </authorList>
    </citation>
    <scope>NUCLEOTIDE SEQUENCE [LARGE SCALE GENOMIC DNA]</scope>
    <source>
        <strain evidence="13">NBRC 103263 / KCTC 29153 / YM16-304</strain>
    </source>
</reference>
<dbReference type="InterPro" id="IPR003439">
    <property type="entry name" value="ABC_transporter-like_ATP-bd"/>
</dbReference>
<dbReference type="FunFam" id="3.40.50.300:FF:000854">
    <property type="entry name" value="Multidrug ABC transporter ATP-binding protein"/>
    <property type="match status" value="1"/>
</dbReference>
<dbReference type="Gene3D" id="3.40.50.300">
    <property type="entry name" value="P-loop containing nucleotide triphosphate hydrolases"/>
    <property type="match status" value="1"/>
</dbReference>
<evidence type="ECO:0000259" key="11">
    <source>
        <dbReference type="PROSITE" id="PS50929"/>
    </source>
</evidence>
<keyword evidence="13" id="KW-1185">Reference proteome</keyword>
<dbReference type="PANTHER" id="PTHR43394:SF1">
    <property type="entry name" value="ATP-BINDING CASSETTE SUB-FAMILY B MEMBER 10, MITOCHONDRIAL"/>
    <property type="match status" value="1"/>
</dbReference>
<dbReference type="InterPro" id="IPR011527">
    <property type="entry name" value="ABC1_TM_dom"/>
</dbReference>
<feature type="transmembrane region" description="Helical" evidence="9">
    <location>
        <begin position="55"/>
        <end position="79"/>
    </location>
</feature>
<dbReference type="InterPro" id="IPR017871">
    <property type="entry name" value="ABC_transporter-like_CS"/>
</dbReference>
<evidence type="ECO:0000313" key="12">
    <source>
        <dbReference type="EMBL" id="BAN01511.1"/>
    </source>
</evidence>
<keyword evidence="8 9" id="KW-0472">Membrane</keyword>
<comment type="subcellular location">
    <subcellularLocation>
        <location evidence="1">Cell membrane</location>
        <topology evidence="1">Multi-pass membrane protein</topology>
    </subcellularLocation>
</comment>